<name>A0A7S0RB12_9CHLO</name>
<sequence>MSVEGEGEPARRGLAVPQLGWPFCLARMNEQSPNQAYINANAATEPSPLFKIRGTLRQAVKDALTTKPTHGDELDDQLASTQSEDYQATAYAKEAARMVQEAAEREQAYNQHRAYERANMCEEHVNHLIEQVLTEPDRSF</sequence>
<proteinExistence type="predicted"/>
<dbReference type="EMBL" id="HBFA01022324">
    <property type="protein sequence ID" value="CAD8672485.1"/>
    <property type="molecule type" value="Transcribed_RNA"/>
</dbReference>
<reference evidence="1" key="1">
    <citation type="submission" date="2021-01" db="EMBL/GenBank/DDBJ databases">
        <authorList>
            <person name="Corre E."/>
            <person name="Pelletier E."/>
            <person name="Niang G."/>
            <person name="Scheremetjew M."/>
            <person name="Finn R."/>
            <person name="Kale V."/>
            <person name="Holt S."/>
            <person name="Cochrane G."/>
            <person name="Meng A."/>
            <person name="Brown T."/>
            <person name="Cohen L."/>
        </authorList>
    </citation>
    <scope>NUCLEOTIDE SEQUENCE</scope>
    <source>
        <strain evidence="1">CCMP722</strain>
    </source>
</reference>
<dbReference type="AlphaFoldDB" id="A0A7S0RB12"/>
<gene>
    <name evidence="1" type="ORF">POBO1169_LOCUS11352</name>
</gene>
<evidence type="ECO:0000313" key="1">
    <source>
        <dbReference type="EMBL" id="CAD8672485.1"/>
    </source>
</evidence>
<accession>A0A7S0RB12</accession>
<organism evidence="1">
    <name type="scientific">Pyramimonas obovata</name>
    <dbReference type="NCBI Taxonomy" id="1411642"/>
    <lineage>
        <taxon>Eukaryota</taxon>
        <taxon>Viridiplantae</taxon>
        <taxon>Chlorophyta</taxon>
        <taxon>Pyramimonadophyceae</taxon>
        <taxon>Pyramimonadales</taxon>
        <taxon>Pyramimonadaceae</taxon>
        <taxon>Pyramimonas</taxon>
        <taxon>Pyramimonas incertae sedis</taxon>
    </lineage>
</organism>
<protein>
    <submittedName>
        <fullName evidence="1">Uncharacterized protein</fullName>
    </submittedName>
</protein>